<protein>
    <recommendedName>
        <fullName evidence="4">Benenodin family lasso peptide</fullName>
    </recommendedName>
</protein>
<organism evidence="2 3">
    <name type="scientific">Edaphosphingomonas haloaromaticamans</name>
    <dbReference type="NCBI Taxonomy" id="653954"/>
    <lineage>
        <taxon>Bacteria</taxon>
        <taxon>Pseudomonadati</taxon>
        <taxon>Pseudomonadota</taxon>
        <taxon>Alphaproteobacteria</taxon>
        <taxon>Sphingomonadales</taxon>
        <taxon>Rhizorhabdaceae</taxon>
        <taxon>Edaphosphingomonas</taxon>
    </lineage>
</organism>
<dbReference type="InterPro" id="IPR049805">
    <property type="entry name" value="Lasso_benenodin"/>
</dbReference>
<evidence type="ECO:0000256" key="1">
    <source>
        <dbReference type="SAM" id="MobiDB-lite"/>
    </source>
</evidence>
<comment type="caution">
    <text evidence="2">The sequence shown here is derived from an EMBL/GenBank/DDBJ whole genome shotgun (WGS) entry which is preliminary data.</text>
</comment>
<evidence type="ECO:0000313" key="2">
    <source>
        <dbReference type="EMBL" id="OHT21643.1"/>
    </source>
</evidence>
<dbReference type="Proteomes" id="UP000179467">
    <property type="component" value="Unassembled WGS sequence"/>
</dbReference>
<feature type="compositionally biased region" description="Basic and acidic residues" evidence="1">
    <location>
        <begin position="1"/>
        <end position="10"/>
    </location>
</feature>
<dbReference type="EMBL" id="MIPT01000001">
    <property type="protein sequence ID" value="OHT21643.1"/>
    <property type="molecule type" value="Genomic_DNA"/>
</dbReference>
<proteinExistence type="predicted"/>
<sequence length="44" mass="4723">MERNEEHTVEELIDLGSASVETKGEQIGAGESLGRFGQMGLSDD</sequence>
<dbReference type="NCBIfam" id="NF033522">
    <property type="entry name" value="lasso_benenodin"/>
    <property type="match status" value="1"/>
</dbReference>
<feature type="region of interest" description="Disordered" evidence="1">
    <location>
        <begin position="1"/>
        <end position="44"/>
    </location>
</feature>
<gene>
    <name evidence="2" type="ORF">BHE75_03654</name>
</gene>
<evidence type="ECO:0000313" key="3">
    <source>
        <dbReference type="Proteomes" id="UP000179467"/>
    </source>
</evidence>
<evidence type="ECO:0008006" key="4">
    <source>
        <dbReference type="Google" id="ProtNLM"/>
    </source>
</evidence>
<keyword evidence="3" id="KW-1185">Reference proteome</keyword>
<dbReference type="AlphaFoldDB" id="A0A1S1HK92"/>
<reference evidence="2 3" key="1">
    <citation type="submission" date="2016-09" db="EMBL/GenBank/DDBJ databases">
        <title>Metabolic pathway, cell adaptation mechanisms and a novel monoxygenase revealed through proteogenomic-transcription analysis of a Sphingomonas haloaromaticamans strain degrading the fungicide ortho-phenylphenol.</title>
        <authorList>
            <person name="Perruchon C."/>
            <person name="Papadopoulou E.S."/>
            <person name="Rousidou C."/>
            <person name="Vasileiadis S."/>
            <person name="Tanou G."/>
            <person name="Amoutzias G."/>
            <person name="Molassiotis A."/>
            <person name="Karpouzas D.G."/>
        </authorList>
    </citation>
    <scope>NUCLEOTIDE SEQUENCE [LARGE SCALE GENOMIC DNA]</scope>
    <source>
        <strain evidence="2 3">P3</strain>
    </source>
</reference>
<accession>A0A1S1HK92</accession>
<dbReference type="RefSeq" id="WP_139181764.1">
    <property type="nucleotide sequence ID" value="NZ_MIPT01000001.1"/>
</dbReference>
<name>A0A1S1HK92_9SPHN</name>
<dbReference type="OrthoDB" id="7596945at2"/>
<dbReference type="Pfam" id="PF24178">
    <property type="entry name" value="Subterisin"/>
    <property type="match status" value="1"/>
</dbReference>